<dbReference type="InterPro" id="IPR050471">
    <property type="entry name" value="AB_hydrolase"/>
</dbReference>
<dbReference type="Gene3D" id="3.40.50.1820">
    <property type="entry name" value="alpha/beta hydrolase"/>
    <property type="match status" value="1"/>
</dbReference>
<dbReference type="RefSeq" id="WP_212533467.1">
    <property type="nucleotide sequence ID" value="NZ_JAGSOG010000364.1"/>
</dbReference>
<evidence type="ECO:0000313" key="3">
    <source>
        <dbReference type="Proteomes" id="UP000675781"/>
    </source>
</evidence>
<dbReference type="InterPro" id="IPR000073">
    <property type="entry name" value="AB_hydrolase_1"/>
</dbReference>
<dbReference type="GO" id="GO:0016787">
    <property type="term" value="F:hydrolase activity"/>
    <property type="evidence" value="ECO:0007669"/>
    <property type="project" value="UniProtKB-KW"/>
</dbReference>
<name>A0A941IWC2_9ACTN</name>
<dbReference type="Proteomes" id="UP000675781">
    <property type="component" value="Unassembled WGS sequence"/>
</dbReference>
<feature type="domain" description="AB hydrolase-1" evidence="1">
    <location>
        <begin position="31"/>
        <end position="259"/>
    </location>
</feature>
<dbReference type="PANTHER" id="PTHR43433:SF5">
    <property type="entry name" value="AB HYDROLASE-1 DOMAIN-CONTAINING PROTEIN"/>
    <property type="match status" value="1"/>
</dbReference>
<dbReference type="InterPro" id="IPR029058">
    <property type="entry name" value="AB_hydrolase_fold"/>
</dbReference>
<organism evidence="2 3">
    <name type="scientific">Actinospica durhamensis</name>
    <dbReference type="NCBI Taxonomy" id="1508375"/>
    <lineage>
        <taxon>Bacteria</taxon>
        <taxon>Bacillati</taxon>
        <taxon>Actinomycetota</taxon>
        <taxon>Actinomycetes</taxon>
        <taxon>Catenulisporales</taxon>
        <taxon>Actinospicaceae</taxon>
        <taxon>Actinospica</taxon>
    </lineage>
</organism>
<sequence length="294" mass="32335">MSDERVFEIVHRGYRAYGRVYPHPEPRLGPVLLVGGAMQRKEGWGRFEGVLRRESTVVTVDLPGWGGAEVLPARYGIGFLADCLAAVLRAAEVGTVHMFGGSYGSAVAYRLAQRHPHLLGRTALFGALGGIPHGLHGRMVETIGHLRSGRRERFAREVLATMLNQDPSIQLARRGAVERILYTVFHGLGPKEAAQYEQNTLRLLAPEPFDPFPAPAGPLLFGVGEHDSFTTVRHCREFAAACPGSPFVRLRDADHPVHLRCPDELAGLLQRFFRGQALESVPGCHPVEYPALTR</sequence>
<dbReference type="AlphaFoldDB" id="A0A941IWC2"/>
<keyword evidence="2" id="KW-0378">Hydrolase</keyword>
<dbReference type="PANTHER" id="PTHR43433">
    <property type="entry name" value="HYDROLASE, ALPHA/BETA FOLD FAMILY PROTEIN"/>
    <property type="match status" value="1"/>
</dbReference>
<keyword evidence="3" id="KW-1185">Reference proteome</keyword>
<reference evidence="2" key="1">
    <citation type="submission" date="2021-04" db="EMBL/GenBank/DDBJ databases">
        <title>Genome based classification of Actinospica acidithermotolerans sp. nov., an actinobacterium isolated from an Indonesian hot spring.</title>
        <authorList>
            <person name="Kusuma A.B."/>
            <person name="Putra K.E."/>
            <person name="Nafisah S."/>
            <person name="Loh J."/>
            <person name="Nouioui I."/>
            <person name="Goodfellow M."/>
        </authorList>
    </citation>
    <scope>NUCLEOTIDE SEQUENCE</scope>
    <source>
        <strain evidence="2">CSCA 57</strain>
    </source>
</reference>
<proteinExistence type="predicted"/>
<accession>A0A941IWC2</accession>
<protein>
    <submittedName>
        <fullName evidence="2">Alpha/beta hydrolase</fullName>
    </submittedName>
</protein>
<comment type="caution">
    <text evidence="2">The sequence shown here is derived from an EMBL/GenBank/DDBJ whole genome shotgun (WGS) entry which is preliminary data.</text>
</comment>
<dbReference type="EMBL" id="JAGSOG010000364">
    <property type="protein sequence ID" value="MBR7839021.1"/>
    <property type="molecule type" value="Genomic_DNA"/>
</dbReference>
<dbReference type="Pfam" id="PF00561">
    <property type="entry name" value="Abhydrolase_1"/>
    <property type="match status" value="1"/>
</dbReference>
<gene>
    <name evidence="2" type="ORF">KDL01_37495</name>
</gene>
<dbReference type="SUPFAM" id="SSF53474">
    <property type="entry name" value="alpha/beta-Hydrolases"/>
    <property type="match status" value="1"/>
</dbReference>
<evidence type="ECO:0000313" key="2">
    <source>
        <dbReference type="EMBL" id="MBR7839021.1"/>
    </source>
</evidence>
<evidence type="ECO:0000259" key="1">
    <source>
        <dbReference type="Pfam" id="PF00561"/>
    </source>
</evidence>